<dbReference type="InterPro" id="IPR027417">
    <property type="entry name" value="P-loop_NTPase"/>
</dbReference>
<accession>C5TCA2</accession>
<dbReference type="PATRIC" id="fig|573060.9.peg.384"/>
<comment type="caution">
    <text evidence="1">The sequence shown here is derived from an EMBL/GenBank/DDBJ whole genome shotgun (WGS) entry which is preliminary data.</text>
</comment>
<proteinExistence type="predicted"/>
<evidence type="ECO:0000313" key="2">
    <source>
        <dbReference type="Proteomes" id="UP000003856"/>
    </source>
</evidence>
<dbReference type="Proteomes" id="UP000003856">
    <property type="component" value="Unassembled WGS sequence"/>
</dbReference>
<dbReference type="Pfam" id="PF01715">
    <property type="entry name" value="IPPT"/>
    <property type="match status" value="1"/>
</dbReference>
<keyword evidence="1" id="KW-0808">Transferase</keyword>
<reference evidence="1 2" key="1">
    <citation type="submission" date="2009-05" db="EMBL/GenBank/DDBJ databases">
        <title>The draft genome of Acidovorax delafieldii 2AN.</title>
        <authorList>
            <consortium name="US DOE Joint Genome Institute (JGI-PGF)"/>
            <person name="Lucas S."/>
            <person name="Copeland A."/>
            <person name="Lapidus A."/>
            <person name="Glavina del Rio T."/>
            <person name="Tice H."/>
            <person name="Bruce D."/>
            <person name="Goodwin L."/>
            <person name="Pitluck S."/>
            <person name="Larimer F."/>
            <person name="Land M.L."/>
            <person name="Hauser L."/>
            <person name="Shelobolina E.S."/>
            <person name="Picardal F."/>
            <person name="Roden E."/>
            <person name="Emerson D."/>
        </authorList>
    </citation>
    <scope>NUCLEOTIDE SEQUENCE [LARGE SCALE GENOMIC DNA]</scope>
    <source>
        <strain evidence="1 2">2AN</strain>
    </source>
</reference>
<protein>
    <submittedName>
        <fullName evidence="1">tRNA isopentenyltransferase</fullName>
    </submittedName>
</protein>
<gene>
    <name evidence="1" type="ORF">AcdelDRAFT_4533</name>
</gene>
<dbReference type="EMBL" id="ACQT01000427">
    <property type="protein sequence ID" value="EER57898.1"/>
    <property type="molecule type" value="Genomic_DNA"/>
</dbReference>
<sequence>TTLFSLEPDHRAWLHERIALRFDAMLAQGFVDEVRLLRARGDLHPDLPSMRCVGYRQAWEALDAQAAAGPGAPLDLAGLRERGIAATRQLAKRQITWLRSMPQRHAIACDQPDATARLVQAVLQRLENGTP</sequence>
<evidence type="ECO:0000313" key="1">
    <source>
        <dbReference type="EMBL" id="EER57898.1"/>
    </source>
</evidence>
<dbReference type="AlphaFoldDB" id="C5TCA2"/>
<feature type="non-terminal residue" evidence="1">
    <location>
        <position position="1"/>
    </location>
</feature>
<dbReference type="GO" id="GO:0016740">
    <property type="term" value="F:transferase activity"/>
    <property type="evidence" value="ECO:0007669"/>
    <property type="project" value="UniProtKB-KW"/>
</dbReference>
<name>C5TCA2_ACIDE</name>
<keyword evidence="2" id="KW-1185">Reference proteome</keyword>
<organism evidence="1 2">
    <name type="scientific">Acidovorax delafieldii 2AN</name>
    <dbReference type="NCBI Taxonomy" id="573060"/>
    <lineage>
        <taxon>Bacteria</taxon>
        <taxon>Pseudomonadati</taxon>
        <taxon>Pseudomonadota</taxon>
        <taxon>Betaproteobacteria</taxon>
        <taxon>Burkholderiales</taxon>
        <taxon>Comamonadaceae</taxon>
        <taxon>Acidovorax</taxon>
    </lineage>
</organism>
<dbReference type="Gene3D" id="3.40.50.300">
    <property type="entry name" value="P-loop containing nucleotide triphosphate hydrolases"/>
    <property type="match status" value="1"/>
</dbReference>